<evidence type="ECO:0000256" key="4">
    <source>
        <dbReference type="ARBA" id="ARBA00022833"/>
    </source>
</evidence>
<dbReference type="PANTHER" id="PTHR23232:SF133">
    <property type="entry name" value="RIKEN CDNA 1700020N01 GENE"/>
    <property type="match status" value="1"/>
</dbReference>
<evidence type="ECO:0000256" key="5">
    <source>
        <dbReference type="PROSITE-ProRule" id="PRU00042"/>
    </source>
</evidence>
<dbReference type="InterPro" id="IPR050169">
    <property type="entry name" value="Krueppel_C2H2_ZnF"/>
</dbReference>
<dbReference type="PANTHER" id="PTHR23232">
    <property type="entry name" value="KRAB DOMAIN C2H2 ZINC FINGER"/>
    <property type="match status" value="1"/>
</dbReference>
<dbReference type="InterPro" id="IPR036236">
    <property type="entry name" value="Znf_C2H2_sf"/>
</dbReference>
<evidence type="ECO:0000259" key="7">
    <source>
        <dbReference type="PROSITE" id="PS50805"/>
    </source>
</evidence>
<dbReference type="Pfam" id="PF01352">
    <property type="entry name" value="KRAB"/>
    <property type="match status" value="1"/>
</dbReference>
<reference evidence="8" key="1">
    <citation type="submission" date="2023-06" db="EMBL/GenBank/DDBJ databases">
        <title>Reference genome for the Northern bat (Eptesicus nilssonii), a most northern bat species.</title>
        <authorList>
            <person name="Laine V.N."/>
            <person name="Pulliainen A.T."/>
            <person name="Lilley T.M."/>
        </authorList>
    </citation>
    <scope>NUCLEOTIDE SEQUENCE</scope>
    <source>
        <strain evidence="8">BLF_Eptnil</strain>
        <tissue evidence="8">Kidney</tissue>
    </source>
</reference>
<keyword evidence="3 5" id="KW-0863">Zinc-finger</keyword>
<gene>
    <name evidence="8" type="ORF">QTO34_009779</name>
</gene>
<dbReference type="PROSITE" id="PS50805">
    <property type="entry name" value="KRAB"/>
    <property type="match status" value="1"/>
</dbReference>
<keyword evidence="9" id="KW-1185">Reference proteome</keyword>
<dbReference type="GO" id="GO:0008270">
    <property type="term" value="F:zinc ion binding"/>
    <property type="evidence" value="ECO:0007669"/>
    <property type="project" value="UniProtKB-KW"/>
</dbReference>
<dbReference type="SMART" id="SM00355">
    <property type="entry name" value="ZnF_C2H2"/>
    <property type="match status" value="2"/>
</dbReference>
<feature type="domain" description="C2H2-type" evidence="6">
    <location>
        <begin position="137"/>
        <end position="164"/>
    </location>
</feature>
<feature type="domain" description="KRAB" evidence="7">
    <location>
        <begin position="14"/>
        <end position="85"/>
    </location>
</feature>
<evidence type="ECO:0000313" key="9">
    <source>
        <dbReference type="Proteomes" id="UP001177744"/>
    </source>
</evidence>
<dbReference type="CDD" id="cd07765">
    <property type="entry name" value="KRAB_A-box"/>
    <property type="match status" value="1"/>
</dbReference>
<dbReference type="Pfam" id="PF00096">
    <property type="entry name" value="zf-C2H2"/>
    <property type="match status" value="1"/>
</dbReference>
<dbReference type="PROSITE" id="PS50157">
    <property type="entry name" value="ZINC_FINGER_C2H2_2"/>
    <property type="match status" value="1"/>
</dbReference>
<dbReference type="Proteomes" id="UP001177744">
    <property type="component" value="Unassembled WGS sequence"/>
</dbReference>
<dbReference type="PROSITE" id="PS00028">
    <property type="entry name" value="ZINC_FINGER_C2H2_1"/>
    <property type="match status" value="1"/>
</dbReference>
<evidence type="ECO:0000256" key="1">
    <source>
        <dbReference type="ARBA" id="ARBA00022723"/>
    </source>
</evidence>
<protein>
    <submittedName>
        <fullName evidence="8">Uncharacterized protein</fullName>
    </submittedName>
</protein>
<comment type="caution">
    <text evidence="8">The sequence shown here is derived from an EMBL/GenBank/DDBJ whole genome shotgun (WGS) entry which is preliminary data.</text>
</comment>
<evidence type="ECO:0000256" key="3">
    <source>
        <dbReference type="ARBA" id="ARBA00022771"/>
    </source>
</evidence>
<dbReference type="InterPro" id="IPR013087">
    <property type="entry name" value="Znf_C2H2_type"/>
</dbReference>
<organism evidence="8 9">
    <name type="scientific">Cnephaeus nilssonii</name>
    <name type="common">Northern bat</name>
    <name type="synonym">Eptesicus nilssonii</name>
    <dbReference type="NCBI Taxonomy" id="3371016"/>
    <lineage>
        <taxon>Eukaryota</taxon>
        <taxon>Metazoa</taxon>
        <taxon>Chordata</taxon>
        <taxon>Craniata</taxon>
        <taxon>Vertebrata</taxon>
        <taxon>Euteleostomi</taxon>
        <taxon>Mammalia</taxon>
        <taxon>Eutheria</taxon>
        <taxon>Laurasiatheria</taxon>
        <taxon>Chiroptera</taxon>
        <taxon>Yangochiroptera</taxon>
        <taxon>Vespertilionidae</taxon>
        <taxon>Cnephaeus</taxon>
    </lineage>
</organism>
<keyword evidence="2" id="KW-0677">Repeat</keyword>
<dbReference type="FunFam" id="3.30.160.60:FF:001639">
    <property type="entry name" value="Si:dkey-7i4.21"/>
    <property type="match status" value="1"/>
</dbReference>
<name>A0AA40LEU3_CNENI</name>
<dbReference type="SUPFAM" id="SSF109640">
    <property type="entry name" value="KRAB domain (Kruppel-associated box)"/>
    <property type="match status" value="1"/>
</dbReference>
<dbReference type="SUPFAM" id="SSF57667">
    <property type="entry name" value="beta-beta-alpha zinc fingers"/>
    <property type="match status" value="1"/>
</dbReference>
<dbReference type="EMBL" id="JAULJE010000021">
    <property type="protein sequence ID" value="KAK1329597.1"/>
    <property type="molecule type" value="Genomic_DNA"/>
</dbReference>
<dbReference type="Gene3D" id="3.30.160.60">
    <property type="entry name" value="Classic Zinc Finger"/>
    <property type="match status" value="1"/>
</dbReference>
<dbReference type="GO" id="GO:0006355">
    <property type="term" value="P:regulation of DNA-templated transcription"/>
    <property type="evidence" value="ECO:0007669"/>
    <property type="project" value="InterPro"/>
</dbReference>
<accession>A0AA40LEU3</accession>
<evidence type="ECO:0000259" key="6">
    <source>
        <dbReference type="PROSITE" id="PS50157"/>
    </source>
</evidence>
<dbReference type="Gene3D" id="6.10.140.140">
    <property type="match status" value="1"/>
</dbReference>
<dbReference type="SMART" id="SM00349">
    <property type="entry name" value="KRAB"/>
    <property type="match status" value="1"/>
</dbReference>
<evidence type="ECO:0000256" key="2">
    <source>
        <dbReference type="ARBA" id="ARBA00022737"/>
    </source>
</evidence>
<sequence>MAAAAPRRPAEARVTFDDVAVYFSREEWALLDEAQRHLYRDVMLENLALASSLGHCCGADDAEAPCEQRVSAGVSQSSPSKAALSSQKTHPCESCGLALRDILHLAEHQGTPHSQNVVSRSSILIRQRTVHSGERRYECTQCGKSFRRKFYLILHWRVHTGDRPHECQQILTSLNTGEFTLEKNLINVENVGNLFHQALASVIIRVFTPG</sequence>
<dbReference type="InterPro" id="IPR001909">
    <property type="entry name" value="KRAB"/>
</dbReference>
<keyword evidence="4" id="KW-0862">Zinc</keyword>
<proteinExistence type="predicted"/>
<dbReference type="AlphaFoldDB" id="A0AA40LEU3"/>
<keyword evidence="1" id="KW-0479">Metal-binding</keyword>
<dbReference type="InterPro" id="IPR036051">
    <property type="entry name" value="KRAB_dom_sf"/>
</dbReference>
<evidence type="ECO:0000313" key="8">
    <source>
        <dbReference type="EMBL" id="KAK1329597.1"/>
    </source>
</evidence>